<name>G0UKM1_TRYCI</name>
<dbReference type="AlphaFoldDB" id="G0UKM1"/>
<evidence type="ECO:0000313" key="1">
    <source>
        <dbReference type="EMBL" id="CCC89926.1"/>
    </source>
</evidence>
<protein>
    <submittedName>
        <fullName evidence="1">Uncharacterized protein</fullName>
    </submittedName>
</protein>
<dbReference type="VEuPathDB" id="TriTrypDB:TcIL3000_4_10"/>
<gene>
    <name evidence="1" type="ORF">TCIL3000_4_10</name>
</gene>
<proteinExistence type="predicted"/>
<sequence>MNSAAVTAENVLAHVSHLTPAEVSELLVRGTLATNTVSSPGAAVRFGQVTHGFKRAASYTKLHCLRWSAAGPATAPAACFPLVGDVMTCEYVNDKLRVVLKDEAVTYFAPQRDRNDLLDALLLVNYDNKTCNRRFQRIYSSWALYAQLLPYRERGGLSTNTQAMELFSKKLIMWLFSYFARESGTQIMLNQLEMAFPLLAGWQIQERRLFVEEAVSRFSAGIFSYYDDRVINRCRTPVNALSLLSLEELRSVTSTEQATAALMFNVQMQHNALLEALQLIIDCWGKQSPDLQLSLISHAVALLLSHVAETSSLRSSAGVRAWARVTAFRHITQLSSSPAEDTARRIVSLVRTQKQSKKSACTEIHEKLMELVLNGDMAHENGVSVPGAVLNDDESVFLDSTAPQQQSDTNVVWKIDRNSFCHWVVPSSQSLVKKDTSPTPNKVSAFLSSVVTAGPRFQLSRLLLKCAPAEGHLCLQLNLGAVSSENCGNTLWHSVRASKRGRTEN</sequence>
<organism evidence="1">
    <name type="scientific">Trypanosoma congolense (strain IL3000)</name>
    <dbReference type="NCBI Taxonomy" id="1068625"/>
    <lineage>
        <taxon>Eukaryota</taxon>
        <taxon>Discoba</taxon>
        <taxon>Euglenozoa</taxon>
        <taxon>Kinetoplastea</taxon>
        <taxon>Metakinetoplastina</taxon>
        <taxon>Trypanosomatida</taxon>
        <taxon>Trypanosomatidae</taxon>
        <taxon>Trypanosoma</taxon>
        <taxon>Nannomonas</taxon>
    </lineage>
</organism>
<accession>G0UKM1</accession>
<reference evidence="1" key="1">
    <citation type="journal article" date="2012" name="Proc. Natl. Acad. Sci. U.S.A.">
        <title>Antigenic diversity is generated by distinct evolutionary mechanisms in African trypanosome species.</title>
        <authorList>
            <person name="Jackson A.P."/>
            <person name="Berry A."/>
            <person name="Aslett M."/>
            <person name="Allison H.C."/>
            <person name="Burton P."/>
            <person name="Vavrova-Anderson J."/>
            <person name="Brown R."/>
            <person name="Browne H."/>
            <person name="Corton N."/>
            <person name="Hauser H."/>
            <person name="Gamble J."/>
            <person name="Gilderthorp R."/>
            <person name="Marcello L."/>
            <person name="McQuillan J."/>
            <person name="Otto T.D."/>
            <person name="Quail M.A."/>
            <person name="Sanders M.J."/>
            <person name="van Tonder A."/>
            <person name="Ginger M.L."/>
            <person name="Field M.C."/>
            <person name="Barry J.D."/>
            <person name="Hertz-Fowler C."/>
            <person name="Berriman M."/>
        </authorList>
    </citation>
    <scope>NUCLEOTIDE SEQUENCE</scope>
    <source>
        <strain evidence="1">IL3000</strain>
    </source>
</reference>
<dbReference type="EMBL" id="HE575317">
    <property type="protein sequence ID" value="CCC89926.1"/>
    <property type="molecule type" value="Genomic_DNA"/>
</dbReference>